<organism evidence="1 2">
    <name type="scientific">Ktedonobacter robiniae</name>
    <dbReference type="NCBI Taxonomy" id="2778365"/>
    <lineage>
        <taxon>Bacteria</taxon>
        <taxon>Bacillati</taxon>
        <taxon>Chloroflexota</taxon>
        <taxon>Ktedonobacteria</taxon>
        <taxon>Ktedonobacterales</taxon>
        <taxon>Ktedonobacteraceae</taxon>
        <taxon>Ktedonobacter</taxon>
    </lineage>
</organism>
<evidence type="ECO:0008006" key="3">
    <source>
        <dbReference type="Google" id="ProtNLM"/>
    </source>
</evidence>
<dbReference type="EMBL" id="BNJG01000001">
    <property type="protein sequence ID" value="GHO52131.1"/>
    <property type="molecule type" value="Genomic_DNA"/>
</dbReference>
<sequence>MTLETMENSEQMLIPIAGNEQQTLEIAGAAPVRFQTLDVARHVAIAPNGKRYVVATFNDQRLKRDYVTAIYPQQGGYLTLIRLVTAESSSETIEEAIQKHTRFIQMIQQGKLQELLASLAK</sequence>
<protein>
    <recommendedName>
        <fullName evidence="3">Cytoplasmic protein</fullName>
    </recommendedName>
</protein>
<reference evidence="1 2" key="1">
    <citation type="journal article" date="2021" name="Int. J. Syst. Evol. Microbiol.">
        <title>Reticulibacter mediterranei gen. nov., sp. nov., within the new family Reticulibacteraceae fam. nov., and Ktedonospora formicarum gen. nov., sp. nov., Ktedonobacter robiniae sp. nov., Dictyobacter formicarum sp. nov. and Dictyobacter arantiisoli sp. nov., belonging to the class Ktedonobacteria.</title>
        <authorList>
            <person name="Yabe S."/>
            <person name="Zheng Y."/>
            <person name="Wang C.M."/>
            <person name="Sakai Y."/>
            <person name="Abe K."/>
            <person name="Yokota A."/>
            <person name="Donadio S."/>
            <person name="Cavaletti L."/>
            <person name="Monciardini P."/>
        </authorList>
    </citation>
    <scope>NUCLEOTIDE SEQUENCE [LARGE SCALE GENOMIC DNA]</scope>
    <source>
        <strain evidence="1 2">SOSP1-30</strain>
    </source>
</reference>
<dbReference type="Proteomes" id="UP000654345">
    <property type="component" value="Unassembled WGS sequence"/>
</dbReference>
<comment type="caution">
    <text evidence="1">The sequence shown here is derived from an EMBL/GenBank/DDBJ whole genome shotgun (WGS) entry which is preliminary data.</text>
</comment>
<proteinExistence type="predicted"/>
<name>A0ABQ3UHE3_9CHLR</name>
<evidence type="ECO:0000313" key="1">
    <source>
        <dbReference type="EMBL" id="GHO52131.1"/>
    </source>
</evidence>
<accession>A0ABQ3UHE3</accession>
<keyword evidence="2" id="KW-1185">Reference proteome</keyword>
<dbReference type="RefSeq" id="WP_201369071.1">
    <property type="nucleotide sequence ID" value="NZ_BNJG01000001.1"/>
</dbReference>
<gene>
    <name evidence="1" type="ORF">KSB_06060</name>
</gene>
<evidence type="ECO:0000313" key="2">
    <source>
        <dbReference type="Proteomes" id="UP000654345"/>
    </source>
</evidence>